<name>A0A5J4WP37_9EUKA</name>
<protein>
    <submittedName>
        <fullName evidence="1">Uncharacterized protein</fullName>
    </submittedName>
</protein>
<dbReference type="EMBL" id="SNRW01001387">
    <property type="protein sequence ID" value="KAA6396598.1"/>
    <property type="molecule type" value="Genomic_DNA"/>
</dbReference>
<dbReference type="Proteomes" id="UP000324800">
    <property type="component" value="Unassembled WGS sequence"/>
</dbReference>
<comment type="caution">
    <text evidence="1">The sequence shown here is derived from an EMBL/GenBank/DDBJ whole genome shotgun (WGS) entry which is preliminary data.</text>
</comment>
<organism evidence="1 2">
    <name type="scientific">Streblomastix strix</name>
    <dbReference type="NCBI Taxonomy" id="222440"/>
    <lineage>
        <taxon>Eukaryota</taxon>
        <taxon>Metamonada</taxon>
        <taxon>Preaxostyla</taxon>
        <taxon>Oxymonadida</taxon>
        <taxon>Streblomastigidae</taxon>
        <taxon>Streblomastix</taxon>
    </lineage>
</organism>
<dbReference type="AlphaFoldDB" id="A0A5J4WP37"/>
<accession>A0A5J4WP37</accession>
<reference evidence="1 2" key="1">
    <citation type="submission" date="2019-03" db="EMBL/GenBank/DDBJ databases">
        <title>Single cell metagenomics reveals metabolic interactions within the superorganism composed of flagellate Streblomastix strix and complex community of Bacteroidetes bacteria on its surface.</title>
        <authorList>
            <person name="Treitli S.C."/>
            <person name="Kolisko M."/>
            <person name="Husnik F."/>
            <person name="Keeling P."/>
            <person name="Hampl V."/>
        </authorList>
    </citation>
    <scope>NUCLEOTIDE SEQUENCE [LARGE SCALE GENOMIC DNA]</scope>
    <source>
        <strain evidence="1">ST1C</strain>
    </source>
</reference>
<evidence type="ECO:0000313" key="2">
    <source>
        <dbReference type="Proteomes" id="UP000324800"/>
    </source>
</evidence>
<dbReference type="OrthoDB" id="116375at2759"/>
<gene>
    <name evidence="1" type="ORF">EZS28_007873</name>
</gene>
<proteinExistence type="predicted"/>
<evidence type="ECO:0000313" key="1">
    <source>
        <dbReference type="EMBL" id="KAA6396598.1"/>
    </source>
</evidence>
<sequence>MLNQLEVKYDPYSTKPVLEQLLLQIIKIQGQNVPKSSVTKIREFVNIKVQANRTVNDEANDSANDTASNFVQAQPLTYGIAAEHSRKRQRGQNEVDLAGLSDGTASPLSKQGDENPQVYAMFTKDIDRIAGGYLCKKCDKKLFNRTSALFGRDYKILLESVKGPDQQKQPKLDKLAQQFIPYHKSNTTILMQFTTGQTKLFLKDQEQGVSDILLSAKNYMLINAETVEDQAQSDDQIYISLSQIANSIKYNYAWEDFDINGDYNMQQSNKEHNFIQKDGIRKLNHICNKISKQEETLQITQPLMPTLERIDNNISHTKDNCKMACKLCNSTRSYKDAEVEKLVIQMYEYAIVKNLPMTIDDEETENNVTANDLHSVMTHILDPDFNSLYPSAFCGIYNKNIRILESGNIVAIEILNEKG</sequence>